<dbReference type="InterPro" id="IPR002878">
    <property type="entry name" value="ChsH2_C"/>
</dbReference>
<dbReference type="InterPro" id="IPR022002">
    <property type="entry name" value="ChsH2_Znr"/>
</dbReference>
<evidence type="ECO:0008006" key="5">
    <source>
        <dbReference type="Google" id="ProtNLM"/>
    </source>
</evidence>
<feature type="domain" description="ChsH2 C-terminal OB-fold" evidence="1">
    <location>
        <begin position="53"/>
        <end position="115"/>
    </location>
</feature>
<dbReference type="SUPFAM" id="SSF50249">
    <property type="entry name" value="Nucleic acid-binding proteins"/>
    <property type="match status" value="1"/>
</dbReference>
<evidence type="ECO:0000313" key="3">
    <source>
        <dbReference type="EMBL" id="GGL91021.1"/>
    </source>
</evidence>
<dbReference type="Pfam" id="PF12172">
    <property type="entry name" value="zf-ChsH2"/>
    <property type="match status" value="1"/>
</dbReference>
<organism evidence="3 4">
    <name type="scientific">Pseudooceanicola nanhaiensis</name>
    <dbReference type="NCBI Taxonomy" id="375761"/>
    <lineage>
        <taxon>Bacteria</taxon>
        <taxon>Pseudomonadati</taxon>
        <taxon>Pseudomonadota</taxon>
        <taxon>Alphaproteobacteria</taxon>
        <taxon>Rhodobacterales</taxon>
        <taxon>Paracoccaceae</taxon>
        <taxon>Pseudooceanicola</taxon>
    </lineage>
</organism>
<reference evidence="3" key="1">
    <citation type="journal article" date="2014" name="Int. J. Syst. Evol. Microbiol.">
        <title>Complete genome sequence of Corynebacterium casei LMG S-19264T (=DSM 44701T), isolated from a smear-ripened cheese.</title>
        <authorList>
            <consortium name="US DOE Joint Genome Institute (JGI-PGF)"/>
            <person name="Walter F."/>
            <person name="Albersmeier A."/>
            <person name="Kalinowski J."/>
            <person name="Ruckert C."/>
        </authorList>
    </citation>
    <scope>NUCLEOTIDE SEQUENCE</scope>
    <source>
        <strain evidence="3">CGMCC 1.6293</strain>
    </source>
</reference>
<dbReference type="RefSeq" id="WP_028286025.1">
    <property type="nucleotide sequence ID" value="NZ_BMLF01000001.1"/>
</dbReference>
<sequence>MSGVGPDRSGPAGAYWAALDEGALRFQRCRACGAAQLPAREECTTCLSPELGWETARGGARLISWVVYHRPYHEAFADRVPYNVAVVELQEGPRLISNILAPNESLRIEMPLRLELGESFGQTVPLFRPVAG</sequence>
<accession>A0A917WCX2</accession>
<evidence type="ECO:0000259" key="2">
    <source>
        <dbReference type="Pfam" id="PF12172"/>
    </source>
</evidence>
<reference evidence="3" key="2">
    <citation type="submission" date="2020-09" db="EMBL/GenBank/DDBJ databases">
        <authorList>
            <person name="Sun Q."/>
            <person name="Zhou Y."/>
        </authorList>
    </citation>
    <scope>NUCLEOTIDE SEQUENCE</scope>
    <source>
        <strain evidence="3">CGMCC 1.6293</strain>
    </source>
</reference>
<dbReference type="EMBL" id="BMLF01000001">
    <property type="protein sequence ID" value="GGL91021.1"/>
    <property type="molecule type" value="Genomic_DNA"/>
</dbReference>
<dbReference type="InterPro" id="IPR012340">
    <property type="entry name" value="NA-bd_OB-fold"/>
</dbReference>
<dbReference type="Pfam" id="PF01796">
    <property type="entry name" value="OB_ChsH2_C"/>
    <property type="match status" value="1"/>
</dbReference>
<evidence type="ECO:0000313" key="4">
    <source>
        <dbReference type="Proteomes" id="UP000649829"/>
    </source>
</evidence>
<name>A0A917WCX2_9RHOB</name>
<dbReference type="PANTHER" id="PTHR34075:SF5">
    <property type="entry name" value="BLR3430 PROTEIN"/>
    <property type="match status" value="1"/>
</dbReference>
<evidence type="ECO:0000259" key="1">
    <source>
        <dbReference type="Pfam" id="PF01796"/>
    </source>
</evidence>
<dbReference type="PANTHER" id="PTHR34075">
    <property type="entry name" value="BLR3430 PROTEIN"/>
    <property type="match status" value="1"/>
</dbReference>
<proteinExistence type="predicted"/>
<gene>
    <name evidence="3" type="ORF">GCM10011534_11460</name>
</gene>
<comment type="caution">
    <text evidence="3">The sequence shown here is derived from an EMBL/GenBank/DDBJ whole genome shotgun (WGS) entry which is preliminary data.</text>
</comment>
<dbReference type="AlphaFoldDB" id="A0A917WCX2"/>
<protein>
    <recommendedName>
        <fullName evidence="5">DNA-binding protein</fullName>
    </recommendedName>
</protein>
<dbReference type="Proteomes" id="UP000649829">
    <property type="component" value="Unassembled WGS sequence"/>
</dbReference>
<dbReference type="Gene3D" id="6.10.30.10">
    <property type="match status" value="1"/>
</dbReference>
<dbReference type="InterPro" id="IPR052513">
    <property type="entry name" value="Thioester_dehydratase-like"/>
</dbReference>
<keyword evidence="4" id="KW-1185">Reference proteome</keyword>
<feature type="domain" description="ChsH2 rubredoxin-like zinc ribbon" evidence="2">
    <location>
        <begin position="16"/>
        <end position="51"/>
    </location>
</feature>